<feature type="region of interest" description="Disordered" evidence="1">
    <location>
        <begin position="1"/>
        <end position="44"/>
    </location>
</feature>
<evidence type="ECO:0000256" key="1">
    <source>
        <dbReference type="SAM" id="MobiDB-lite"/>
    </source>
</evidence>
<protein>
    <submittedName>
        <fullName evidence="2">Uncharacterized protein</fullName>
    </submittedName>
</protein>
<dbReference type="AlphaFoldDB" id="A0A2S0UH86"/>
<gene>
    <name evidence="2" type="ORF">HYN69_00430</name>
</gene>
<dbReference type="KEGG" id="geh:HYN69_00430"/>
<proteinExistence type="predicted"/>
<organism evidence="2 3">
    <name type="scientific">Paragemmobacter aquarius</name>
    <dbReference type="NCBI Taxonomy" id="2169400"/>
    <lineage>
        <taxon>Bacteria</taxon>
        <taxon>Pseudomonadati</taxon>
        <taxon>Pseudomonadota</taxon>
        <taxon>Alphaproteobacteria</taxon>
        <taxon>Rhodobacterales</taxon>
        <taxon>Paracoccaceae</taxon>
        <taxon>Paragemmobacter</taxon>
    </lineage>
</organism>
<keyword evidence="3" id="KW-1185">Reference proteome</keyword>
<dbReference type="EMBL" id="CP028918">
    <property type="protein sequence ID" value="AWB47176.1"/>
    <property type="molecule type" value="Genomic_DNA"/>
</dbReference>
<feature type="compositionally biased region" description="Polar residues" evidence="1">
    <location>
        <begin position="1"/>
        <end position="15"/>
    </location>
</feature>
<name>A0A2S0UH86_9RHOB</name>
<reference evidence="2 3" key="1">
    <citation type="submission" date="2018-04" db="EMBL/GenBank/DDBJ databases">
        <title>Genome sequencing of Gemmobacter.</title>
        <authorList>
            <person name="Yi H."/>
            <person name="Baek M.-G."/>
        </authorList>
    </citation>
    <scope>NUCLEOTIDE SEQUENCE [LARGE SCALE GENOMIC DNA]</scope>
    <source>
        <strain evidence="2 3">HYN0069</strain>
    </source>
</reference>
<sequence>MVSLVSPPTTISSRMTEARPPPVRTLTSIGPEEKTPVLDPSFVPTQPTVNVPAAGLKTMSTLSQSKWSVPESAAPDPAVASTISPVIACPSDPKIR</sequence>
<dbReference type="Proteomes" id="UP000244496">
    <property type="component" value="Chromosome"/>
</dbReference>
<evidence type="ECO:0000313" key="2">
    <source>
        <dbReference type="EMBL" id="AWB47176.1"/>
    </source>
</evidence>
<accession>A0A2S0UH86</accession>
<evidence type="ECO:0000313" key="3">
    <source>
        <dbReference type="Proteomes" id="UP000244496"/>
    </source>
</evidence>